<feature type="compositionally biased region" description="Low complexity" evidence="1">
    <location>
        <begin position="152"/>
        <end position="166"/>
    </location>
</feature>
<feature type="compositionally biased region" description="Pro residues" evidence="1">
    <location>
        <begin position="135"/>
        <end position="149"/>
    </location>
</feature>
<evidence type="ECO:0000256" key="1">
    <source>
        <dbReference type="SAM" id="MobiDB-lite"/>
    </source>
</evidence>
<accession>A0A9N7VUB0</accession>
<reference evidence="2" key="1">
    <citation type="submission" date="2020-03" db="EMBL/GenBank/DDBJ databases">
        <authorList>
            <person name="Weist P."/>
        </authorList>
    </citation>
    <scope>NUCLEOTIDE SEQUENCE</scope>
</reference>
<dbReference type="AlphaFoldDB" id="A0A9N7VUB0"/>
<feature type="region of interest" description="Disordered" evidence="1">
    <location>
        <begin position="131"/>
        <end position="199"/>
    </location>
</feature>
<dbReference type="Proteomes" id="UP001153269">
    <property type="component" value="Unassembled WGS sequence"/>
</dbReference>
<name>A0A9N7VUB0_PLEPL</name>
<sequence>MDSHPGKRGERELLPVLDLHLTRRKESKSSVQPLWARGGGGRGELRFRVPALCSPENTPHHHPTLHTVTAQTQLTGGGGAAMTQSRAVQQIPLNLPGSRPRVQGLLPLGRQSPFKSSLCPAHPSTPVLYTHQHHPPPPSSTPLFSPPQPEGLLSPPVTTTLTQTPPLRRRLAPDPMTSGVRSQGEQGLRKFGQSGESELRRRPLKEAWACFSERLS</sequence>
<gene>
    <name evidence="2" type="ORF">PLEPLA_LOCUS45146</name>
</gene>
<evidence type="ECO:0000313" key="2">
    <source>
        <dbReference type="EMBL" id="CAB1457323.1"/>
    </source>
</evidence>
<evidence type="ECO:0000313" key="3">
    <source>
        <dbReference type="Proteomes" id="UP001153269"/>
    </source>
</evidence>
<comment type="caution">
    <text evidence="2">The sequence shown here is derived from an EMBL/GenBank/DDBJ whole genome shotgun (WGS) entry which is preliminary data.</text>
</comment>
<protein>
    <submittedName>
        <fullName evidence="2">Uncharacterized protein</fullName>
    </submittedName>
</protein>
<dbReference type="EMBL" id="CADEAL010004336">
    <property type="protein sequence ID" value="CAB1457323.1"/>
    <property type="molecule type" value="Genomic_DNA"/>
</dbReference>
<keyword evidence="3" id="KW-1185">Reference proteome</keyword>
<proteinExistence type="predicted"/>
<organism evidence="2 3">
    <name type="scientific">Pleuronectes platessa</name>
    <name type="common">European plaice</name>
    <dbReference type="NCBI Taxonomy" id="8262"/>
    <lineage>
        <taxon>Eukaryota</taxon>
        <taxon>Metazoa</taxon>
        <taxon>Chordata</taxon>
        <taxon>Craniata</taxon>
        <taxon>Vertebrata</taxon>
        <taxon>Euteleostomi</taxon>
        <taxon>Actinopterygii</taxon>
        <taxon>Neopterygii</taxon>
        <taxon>Teleostei</taxon>
        <taxon>Neoteleostei</taxon>
        <taxon>Acanthomorphata</taxon>
        <taxon>Carangaria</taxon>
        <taxon>Pleuronectiformes</taxon>
        <taxon>Pleuronectoidei</taxon>
        <taxon>Pleuronectidae</taxon>
        <taxon>Pleuronectes</taxon>
    </lineage>
</organism>